<dbReference type="InterPro" id="IPR013087">
    <property type="entry name" value="Znf_C2H2_type"/>
</dbReference>
<sequence>MTDYRKWCRICGALESLAERTIEAAHLSSQIFDIPVEDVTMCFDCSYQIETICEMKITANKLSRLFFGLKEESDVDLTIPRLNAYRAHFNLRTMIQDDEDLVIVKVEQSKTQAMTECEYKEMEDEESEIFKKMETVKETTITEIDSNMIYDDDDDETEYVTIKDEMIVEEDESKIFVTYQENIEECIEESCVDDHYYIEYTKETPMTPEEHENHQSLRNERSSISEKNEDEKLFNFHCHVCDHPEFMKMKSLESHCKTVHNCLPQVKCCSDDCDSVLSTWRRLMIHKSKHFPNEDDFRCNDCNRAFATIGGLEKHLLTHNTKFICTHCGKSFKETKTLKCHERTHVVSIEDRRNHECPFVGCDLKFITKQACQNHYEMKHNRIVNFYCQESDCGKGFYTRKHFYEHQRVHSDRKFHCNQCEFKTKTKSALNVHKEVHTVDDAYSCDLCNATFSAFRRLKSHMIVHSDHTPHQCEYCDSAFKRRKDLKSHLTVHTKERPYCCQFCSRSFANAANCRKHKLKDHNDDLKRWESVNGVGGRKNLQCYQ</sequence>
<dbReference type="SMART" id="SM00355">
    <property type="entry name" value="ZnF_C2H2"/>
    <property type="match status" value="10"/>
</dbReference>
<evidence type="ECO:0000256" key="4">
    <source>
        <dbReference type="ARBA" id="ARBA00022833"/>
    </source>
</evidence>
<dbReference type="OrthoDB" id="10039931at2759"/>
<dbReference type="GO" id="GO:0005634">
    <property type="term" value="C:nucleus"/>
    <property type="evidence" value="ECO:0007669"/>
    <property type="project" value="TreeGrafter"/>
</dbReference>
<evidence type="ECO:0000313" key="9">
    <source>
        <dbReference type="EMBL" id="CRK86961.1"/>
    </source>
</evidence>
<evidence type="ECO:0000256" key="7">
    <source>
        <dbReference type="SAM" id="MobiDB-lite"/>
    </source>
</evidence>
<feature type="domain" description="C2H2-type" evidence="8">
    <location>
        <begin position="386"/>
        <end position="415"/>
    </location>
</feature>
<dbReference type="AlphaFoldDB" id="A0A1J1HL47"/>
<dbReference type="InterPro" id="IPR036236">
    <property type="entry name" value="Znf_C2H2_sf"/>
</dbReference>
<dbReference type="Proteomes" id="UP000183832">
    <property type="component" value="Unassembled WGS sequence"/>
</dbReference>
<dbReference type="PROSITE" id="PS00028">
    <property type="entry name" value="ZINC_FINGER_C2H2_1"/>
    <property type="match status" value="6"/>
</dbReference>
<feature type="domain" description="C2H2-type" evidence="8">
    <location>
        <begin position="297"/>
        <end position="324"/>
    </location>
</feature>
<dbReference type="GO" id="GO:0000978">
    <property type="term" value="F:RNA polymerase II cis-regulatory region sequence-specific DNA binding"/>
    <property type="evidence" value="ECO:0007669"/>
    <property type="project" value="TreeGrafter"/>
</dbReference>
<organism evidence="9 10">
    <name type="scientific">Clunio marinus</name>
    <dbReference type="NCBI Taxonomy" id="568069"/>
    <lineage>
        <taxon>Eukaryota</taxon>
        <taxon>Metazoa</taxon>
        <taxon>Ecdysozoa</taxon>
        <taxon>Arthropoda</taxon>
        <taxon>Hexapoda</taxon>
        <taxon>Insecta</taxon>
        <taxon>Pterygota</taxon>
        <taxon>Neoptera</taxon>
        <taxon>Endopterygota</taxon>
        <taxon>Diptera</taxon>
        <taxon>Nematocera</taxon>
        <taxon>Chironomoidea</taxon>
        <taxon>Chironomidae</taxon>
        <taxon>Clunio</taxon>
    </lineage>
</organism>
<feature type="domain" description="C2H2-type" evidence="8">
    <location>
        <begin position="471"/>
        <end position="498"/>
    </location>
</feature>
<dbReference type="PROSITE" id="PS50157">
    <property type="entry name" value="ZINC_FINGER_C2H2_2"/>
    <property type="match status" value="7"/>
</dbReference>
<keyword evidence="2" id="KW-0677">Repeat</keyword>
<dbReference type="PANTHER" id="PTHR24393">
    <property type="entry name" value="ZINC FINGER PROTEIN"/>
    <property type="match status" value="1"/>
</dbReference>
<keyword evidence="10" id="KW-1185">Reference proteome</keyword>
<dbReference type="Gene3D" id="3.30.160.60">
    <property type="entry name" value="Classic Zinc Finger"/>
    <property type="match status" value="6"/>
</dbReference>
<dbReference type="EMBL" id="CVRI01000002">
    <property type="protein sequence ID" value="CRK86961.1"/>
    <property type="molecule type" value="Genomic_DNA"/>
</dbReference>
<reference evidence="9 10" key="1">
    <citation type="submission" date="2015-04" db="EMBL/GenBank/DDBJ databases">
        <authorList>
            <person name="Syromyatnikov M.Y."/>
            <person name="Popov V.N."/>
        </authorList>
    </citation>
    <scope>NUCLEOTIDE SEQUENCE [LARGE SCALE GENOMIC DNA]</scope>
</reference>
<evidence type="ECO:0000256" key="1">
    <source>
        <dbReference type="ARBA" id="ARBA00022723"/>
    </source>
</evidence>
<feature type="domain" description="C2H2-type" evidence="8">
    <location>
        <begin position="323"/>
        <end position="345"/>
    </location>
</feature>
<accession>A0A1J1HL47</accession>
<feature type="domain" description="C2H2-type" evidence="8">
    <location>
        <begin position="499"/>
        <end position="527"/>
    </location>
</feature>
<keyword evidence="5" id="KW-0539">Nucleus</keyword>
<feature type="domain" description="C2H2-type" evidence="8">
    <location>
        <begin position="415"/>
        <end position="442"/>
    </location>
</feature>
<keyword evidence="1" id="KW-0479">Metal-binding</keyword>
<evidence type="ECO:0000256" key="3">
    <source>
        <dbReference type="ARBA" id="ARBA00022771"/>
    </source>
</evidence>
<dbReference type="STRING" id="568069.A0A1J1HL47"/>
<dbReference type="GO" id="GO:0008270">
    <property type="term" value="F:zinc ion binding"/>
    <property type="evidence" value="ECO:0007669"/>
    <property type="project" value="UniProtKB-KW"/>
</dbReference>
<dbReference type="PANTHER" id="PTHR24393:SF34">
    <property type="entry name" value="PR_SET DOMAIN 13"/>
    <property type="match status" value="1"/>
</dbReference>
<protein>
    <submittedName>
        <fullName evidence="9">CLUMA_CG000777, isoform A</fullName>
    </submittedName>
</protein>
<proteinExistence type="predicted"/>
<dbReference type="GO" id="GO:0001228">
    <property type="term" value="F:DNA-binding transcription activator activity, RNA polymerase II-specific"/>
    <property type="evidence" value="ECO:0007669"/>
    <property type="project" value="TreeGrafter"/>
</dbReference>
<evidence type="ECO:0000256" key="6">
    <source>
        <dbReference type="PROSITE-ProRule" id="PRU00042"/>
    </source>
</evidence>
<evidence type="ECO:0000256" key="2">
    <source>
        <dbReference type="ARBA" id="ARBA00022737"/>
    </source>
</evidence>
<name>A0A1J1HL47_9DIPT</name>
<feature type="region of interest" description="Disordered" evidence="7">
    <location>
        <begin position="205"/>
        <end position="224"/>
    </location>
</feature>
<feature type="domain" description="C2H2-type" evidence="8">
    <location>
        <begin position="443"/>
        <end position="470"/>
    </location>
</feature>
<keyword evidence="4" id="KW-0862">Zinc</keyword>
<dbReference type="SUPFAM" id="SSF57667">
    <property type="entry name" value="beta-beta-alpha zinc fingers"/>
    <property type="match status" value="5"/>
</dbReference>
<gene>
    <name evidence="9" type="ORF">CLUMA_CG000777</name>
</gene>
<evidence type="ECO:0000313" key="10">
    <source>
        <dbReference type="Proteomes" id="UP000183832"/>
    </source>
</evidence>
<dbReference type="Pfam" id="PF00096">
    <property type="entry name" value="zf-C2H2"/>
    <property type="match status" value="3"/>
</dbReference>
<evidence type="ECO:0000256" key="5">
    <source>
        <dbReference type="ARBA" id="ARBA00023242"/>
    </source>
</evidence>
<keyword evidence="3 6" id="KW-0863">Zinc-finger</keyword>
<evidence type="ECO:0000259" key="8">
    <source>
        <dbReference type="PROSITE" id="PS50157"/>
    </source>
</evidence>